<evidence type="ECO:0000256" key="4">
    <source>
        <dbReference type="ARBA" id="ARBA00022692"/>
    </source>
</evidence>
<feature type="transmembrane region" description="Helical" evidence="7">
    <location>
        <begin position="281"/>
        <end position="303"/>
    </location>
</feature>
<feature type="transmembrane region" description="Helical" evidence="7">
    <location>
        <begin position="50"/>
        <end position="67"/>
    </location>
</feature>
<feature type="transmembrane region" description="Helical" evidence="7">
    <location>
        <begin position="181"/>
        <end position="201"/>
    </location>
</feature>
<reference evidence="9" key="1">
    <citation type="submission" date="2021-05" db="EMBL/GenBank/DDBJ databases">
        <title>Energy efficiency and biological interactions define the core microbiome of deep oligotrophic groundwater.</title>
        <authorList>
            <person name="Mehrshad M."/>
            <person name="Lopez-Fernandez M."/>
            <person name="Bell E."/>
            <person name="Bernier-Latmani R."/>
            <person name="Bertilsson S."/>
            <person name="Dopson M."/>
        </authorList>
    </citation>
    <scope>NUCLEOTIDE SEQUENCE</scope>
    <source>
        <strain evidence="9">Modern_marine.mb.64</strain>
    </source>
</reference>
<name>A0A948RUW5_UNCEI</name>
<comment type="caution">
    <text evidence="9">The sequence shown here is derived from an EMBL/GenBank/DDBJ whole genome shotgun (WGS) entry which is preliminary data.</text>
</comment>
<protein>
    <submittedName>
        <fullName evidence="9">TRAP transporter large permease subunit</fullName>
    </submittedName>
</protein>
<keyword evidence="2" id="KW-1003">Cell membrane</keyword>
<comment type="subcellular location">
    <subcellularLocation>
        <location evidence="1">Cell inner membrane</location>
        <topology evidence="1">Multi-pass membrane protein</topology>
    </subcellularLocation>
</comment>
<evidence type="ECO:0000313" key="9">
    <source>
        <dbReference type="EMBL" id="MBU2690981.1"/>
    </source>
</evidence>
<evidence type="ECO:0000313" key="10">
    <source>
        <dbReference type="Proteomes" id="UP000777784"/>
    </source>
</evidence>
<dbReference type="InterPro" id="IPR010656">
    <property type="entry name" value="DctM"/>
</dbReference>
<proteinExistence type="predicted"/>
<evidence type="ECO:0000256" key="3">
    <source>
        <dbReference type="ARBA" id="ARBA00022519"/>
    </source>
</evidence>
<keyword evidence="6 7" id="KW-0472">Membrane</keyword>
<feature type="transmembrane region" description="Helical" evidence="7">
    <location>
        <begin position="137"/>
        <end position="161"/>
    </location>
</feature>
<dbReference type="GO" id="GO:0005886">
    <property type="term" value="C:plasma membrane"/>
    <property type="evidence" value="ECO:0007669"/>
    <property type="project" value="UniProtKB-SubCell"/>
</dbReference>
<dbReference type="EMBL" id="JAHJDP010000042">
    <property type="protein sequence ID" value="MBU2690981.1"/>
    <property type="molecule type" value="Genomic_DNA"/>
</dbReference>
<dbReference type="AlphaFoldDB" id="A0A948RUW5"/>
<evidence type="ECO:0000256" key="2">
    <source>
        <dbReference type="ARBA" id="ARBA00022475"/>
    </source>
</evidence>
<organism evidence="9 10">
    <name type="scientific">Eiseniibacteriota bacterium</name>
    <dbReference type="NCBI Taxonomy" id="2212470"/>
    <lineage>
        <taxon>Bacteria</taxon>
        <taxon>Candidatus Eiseniibacteriota</taxon>
    </lineage>
</organism>
<feature type="transmembrane region" description="Helical" evidence="7">
    <location>
        <begin position="104"/>
        <end position="125"/>
    </location>
</feature>
<feature type="transmembrane region" description="Helical" evidence="7">
    <location>
        <begin position="323"/>
        <end position="353"/>
    </location>
</feature>
<keyword evidence="5 7" id="KW-1133">Transmembrane helix</keyword>
<dbReference type="InterPro" id="IPR004681">
    <property type="entry name" value="TRAP_DctM"/>
</dbReference>
<dbReference type="Pfam" id="PF06808">
    <property type="entry name" value="DctM"/>
    <property type="match status" value="1"/>
</dbReference>
<evidence type="ECO:0000256" key="6">
    <source>
        <dbReference type="ARBA" id="ARBA00023136"/>
    </source>
</evidence>
<evidence type="ECO:0000256" key="5">
    <source>
        <dbReference type="ARBA" id="ARBA00022989"/>
    </source>
</evidence>
<dbReference type="NCBIfam" id="TIGR00786">
    <property type="entry name" value="dctM"/>
    <property type="match status" value="1"/>
</dbReference>
<dbReference type="Proteomes" id="UP000777784">
    <property type="component" value="Unassembled WGS sequence"/>
</dbReference>
<dbReference type="PIRSF" id="PIRSF006066">
    <property type="entry name" value="HI0050"/>
    <property type="match status" value="1"/>
</dbReference>
<dbReference type="PANTHER" id="PTHR33362:SF5">
    <property type="entry name" value="C4-DICARBOXYLATE TRAP TRANSPORTER LARGE PERMEASE PROTEIN DCTM"/>
    <property type="match status" value="1"/>
</dbReference>
<keyword evidence="3" id="KW-0997">Cell inner membrane</keyword>
<dbReference type="GO" id="GO:0022857">
    <property type="term" value="F:transmembrane transporter activity"/>
    <property type="evidence" value="ECO:0007669"/>
    <property type="project" value="TreeGrafter"/>
</dbReference>
<dbReference type="PANTHER" id="PTHR33362">
    <property type="entry name" value="SIALIC ACID TRAP TRANSPORTER PERMEASE PROTEIN SIAT-RELATED"/>
    <property type="match status" value="1"/>
</dbReference>
<feature type="transmembrane region" description="Helical" evidence="7">
    <location>
        <begin position="250"/>
        <end position="269"/>
    </location>
</feature>
<feature type="transmembrane region" description="Helical" evidence="7">
    <location>
        <begin position="365"/>
        <end position="390"/>
    </location>
</feature>
<feature type="transmembrane region" description="Helical" evidence="7">
    <location>
        <begin position="402"/>
        <end position="423"/>
    </location>
</feature>
<feature type="domain" description="TRAP C4-dicarboxylate transport system permease DctM subunit" evidence="8">
    <location>
        <begin position="6"/>
        <end position="425"/>
    </location>
</feature>
<evidence type="ECO:0000259" key="8">
    <source>
        <dbReference type="Pfam" id="PF06808"/>
    </source>
</evidence>
<keyword evidence="4 7" id="KW-0812">Transmembrane</keyword>
<sequence>MTWIIVVVAFLLALLGTPLFAVLALGALVAFWTQDIGSASVSAEMVRLATSPVLIAIPLFTFAGYLFSESKTPQRLVRLTRAAFGWVPGGLALVAMVACALFTAFTGASGVTIVAMGGLLMPALLKDGFSPRFSLGLLTTSGSLGLLFPPSLPLILYSYVASTSAGGMLTSSAAAPSVDRLFLAGILPGIFLIGALAVLSVRQGVIQLGGRVPFRWGELWSAFREGAWEVPLPFIILGGIYGGKLTVTEAASVTALYALIVEVFIYRDIPLNKLSGIVRESMTLVGGILVILAAALGLTNFLVDAEVPLRILDGIRGLVTSRLAFLMLLNAFLLVVGCLMDIFSALIVVVPLIIPIAQEYDVNLIHLGIIFLANLEIGYMTPPVGLNLFISSYRFQRPVVEVYRSTFPFLITLLIALLVITYWPDLSLFLPRLFGGG</sequence>
<evidence type="ECO:0000256" key="1">
    <source>
        <dbReference type="ARBA" id="ARBA00004429"/>
    </source>
</evidence>
<evidence type="ECO:0000256" key="7">
    <source>
        <dbReference type="SAM" id="Phobius"/>
    </source>
</evidence>
<gene>
    <name evidence="9" type="ORF">KJ970_08630</name>
</gene>
<accession>A0A948RUW5</accession>